<accession>A0ABR3YAS3</accession>
<evidence type="ECO:0000256" key="3">
    <source>
        <dbReference type="ARBA" id="ARBA00023015"/>
    </source>
</evidence>
<keyword evidence="7" id="KW-1185">Reference proteome</keyword>
<dbReference type="Proteomes" id="UP001583193">
    <property type="component" value="Unassembled WGS sequence"/>
</dbReference>
<keyword evidence="4" id="KW-0804">Transcription</keyword>
<evidence type="ECO:0000256" key="2">
    <source>
        <dbReference type="ARBA" id="ARBA00022833"/>
    </source>
</evidence>
<name>A0ABR3YAS3_9EURO</name>
<keyword evidence="5" id="KW-0539">Nucleus</keyword>
<dbReference type="EMBL" id="JAVDPF010000002">
    <property type="protein sequence ID" value="KAL1885413.1"/>
    <property type="molecule type" value="Genomic_DNA"/>
</dbReference>
<evidence type="ECO:0000313" key="7">
    <source>
        <dbReference type="Proteomes" id="UP001583193"/>
    </source>
</evidence>
<dbReference type="PANTHER" id="PTHR47660:SF2">
    <property type="entry name" value="TRANSCRIPTION FACTOR WITH C2H2 AND ZN(2)-CYS(6) DNA BINDING DOMAIN (EUROFUNG)"/>
    <property type="match status" value="1"/>
</dbReference>
<evidence type="ECO:0000256" key="1">
    <source>
        <dbReference type="ARBA" id="ARBA00022723"/>
    </source>
</evidence>
<gene>
    <name evidence="6" type="ORF">Plec18167_000907</name>
</gene>
<proteinExistence type="predicted"/>
<evidence type="ECO:0000256" key="4">
    <source>
        <dbReference type="ARBA" id="ARBA00023163"/>
    </source>
</evidence>
<dbReference type="PANTHER" id="PTHR47660">
    <property type="entry name" value="TRANSCRIPTION FACTOR WITH C2H2 AND ZN(2)-CYS(6) DNA BINDING DOMAIN (EUROFUNG)-RELATED-RELATED"/>
    <property type="match status" value="1"/>
</dbReference>
<organism evidence="6 7">
    <name type="scientific">Paecilomyces lecythidis</name>
    <dbReference type="NCBI Taxonomy" id="3004212"/>
    <lineage>
        <taxon>Eukaryota</taxon>
        <taxon>Fungi</taxon>
        <taxon>Dikarya</taxon>
        <taxon>Ascomycota</taxon>
        <taxon>Pezizomycotina</taxon>
        <taxon>Eurotiomycetes</taxon>
        <taxon>Eurotiomycetidae</taxon>
        <taxon>Eurotiales</taxon>
        <taxon>Thermoascaceae</taxon>
        <taxon>Paecilomyces</taxon>
    </lineage>
</organism>
<keyword evidence="1" id="KW-0479">Metal-binding</keyword>
<evidence type="ECO:0000256" key="5">
    <source>
        <dbReference type="ARBA" id="ARBA00023242"/>
    </source>
</evidence>
<protein>
    <submittedName>
        <fullName evidence="6">Uncharacterized protein</fullName>
    </submittedName>
</protein>
<sequence length="273" mass="30858">MSNIIDTSLARLVSLYSISSMVNEYRNSHGALEFYQLNNTRESAIAEESEHRRLLGVLKNMRLLYESVQTNESQHGMLMVELISMHLFAPFEKIEVAAGKEGKEEALVVHPLLKRWALSQHARHAAWHAGQVIRLLHGLEPQCFADFSAIMAYQSSLCLWAYGSICESNKYSVDNTGVVPIEVLLDGNESLESQRWISLNRGCPTILDVSSSSEHDYEKQKRIPLNSIELIMLNARYIILSKYAHRTPSLLTKNICDLMYVLGRAGKQATSYV</sequence>
<reference evidence="6 7" key="1">
    <citation type="journal article" date="2024" name="IMA Fungus">
        <title>IMA Genome - F19 : A genome assembly and annotation guide to empower mycologists, including annotated draft genome sequences of Ceratocystis pirilliformis, Diaporthe australafricana, Fusarium ophioides, Paecilomyces lecythidis, and Sporothrix stenoceras.</title>
        <authorList>
            <person name="Aylward J."/>
            <person name="Wilson A.M."/>
            <person name="Visagie C.M."/>
            <person name="Spraker J."/>
            <person name="Barnes I."/>
            <person name="Buitendag C."/>
            <person name="Ceriani C."/>
            <person name="Del Mar Angel L."/>
            <person name="du Plessis D."/>
            <person name="Fuchs T."/>
            <person name="Gasser K."/>
            <person name="Kramer D."/>
            <person name="Li W."/>
            <person name="Munsamy K."/>
            <person name="Piso A."/>
            <person name="Price J.L."/>
            <person name="Sonnekus B."/>
            <person name="Thomas C."/>
            <person name="van der Nest A."/>
            <person name="van Dijk A."/>
            <person name="van Heerden A."/>
            <person name="van Vuuren N."/>
            <person name="Yilmaz N."/>
            <person name="Duong T.A."/>
            <person name="van der Merwe N.A."/>
            <person name="Wingfield M.J."/>
            <person name="Wingfield B.D."/>
        </authorList>
    </citation>
    <scope>NUCLEOTIDE SEQUENCE [LARGE SCALE GENOMIC DNA]</scope>
    <source>
        <strain evidence="6 7">CMW 18167</strain>
    </source>
</reference>
<evidence type="ECO:0000313" key="6">
    <source>
        <dbReference type="EMBL" id="KAL1885413.1"/>
    </source>
</evidence>
<keyword evidence="2" id="KW-0862">Zinc</keyword>
<comment type="caution">
    <text evidence="6">The sequence shown here is derived from an EMBL/GenBank/DDBJ whole genome shotgun (WGS) entry which is preliminary data.</text>
</comment>
<keyword evidence="3" id="KW-0805">Transcription regulation</keyword>